<protein>
    <recommendedName>
        <fullName evidence="3">Transglycosylase SLT domain-containing protein</fullName>
    </recommendedName>
</protein>
<gene>
    <name evidence="4" type="ORF">GCM10007852_03430</name>
</gene>
<dbReference type="GO" id="GO:0008933">
    <property type="term" value="F:peptidoglycan lytic transglycosylase activity"/>
    <property type="evidence" value="ECO:0007669"/>
    <property type="project" value="InterPro"/>
</dbReference>
<reference evidence="4" key="1">
    <citation type="journal article" date="2014" name="Int. J. Syst. Evol. Microbiol.">
        <title>Complete genome sequence of Corynebacterium casei LMG S-19264T (=DSM 44701T), isolated from a smear-ripened cheese.</title>
        <authorList>
            <consortium name="US DOE Joint Genome Institute (JGI-PGF)"/>
            <person name="Walter F."/>
            <person name="Albersmeier A."/>
            <person name="Kalinowski J."/>
            <person name="Ruckert C."/>
        </authorList>
    </citation>
    <scope>NUCLEOTIDE SEQUENCE</scope>
    <source>
        <strain evidence="4">NBRC 110023</strain>
    </source>
</reference>
<evidence type="ECO:0000313" key="4">
    <source>
        <dbReference type="EMBL" id="GLR69435.1"/>
    </source>
</evidence>
<dbReference type="RefSeq" id="WP_284215767.1">
    <property type="nucleotide sequence ID" value="NZ_BSOT01000005.1"/>
</dbReference>
<dbReference type="PANTHER" id="PTHR37423">
    <property type="entry name" value="SOLUBLE LYTIC MUREIN TRANSGLYCOSYLASE-RELATED"/>
    <property type="match status" value="1"/>
</dbReference>
<proteinExistence type="inferred from homology"/>
<comment type="caution">
    <text evidence="4">The sequence shown here is derived from an EMBL/GenBank/DDBJ whole genome shotgun (WGS) entry which is preliminary data.</text>
</comment>
<dbReference type="SUPFAM" id="SSF53955">
    <property type="entry name" value="Lysozyme-like"/>
    <property type="match status" value="1"/>
</dbReference>
<feature type="region of interest" description="Disordered" evidence="2">
    <location>
        <begin position="243"/>
        <end position="268"/>
    </location>
</feature>
<evidence type="ECO:0000256" key="2">
    <source>
        <dbReference type="SAM" id="MobiDB-lite"/>
    </source>
</evidence>
<dbReference type="Proteomes" id="UP001156601">
    <property type="component" value="Unassembled WGS sequence"/>
</dbReference>
<dbReference type="InterPro" id="IPR008258">
    <property type="entry name" value="Transglycosylase_SLT_dom_1"/>
</dbReference>
<evidence type="ECO:0000313" key="5">
    <source>
        <dbReference type="Proteomes" id="UP001156601"/>
    </source>
</evidence>
<sequence length="473" mass="54028">MNLKLLITGIFLTSSVQLAAQEESKSIFQKLKEKETQNQQTTEVQLSAEELAFKARQDEQFAAFTLKHLNEFAQFKRQYNEELSAYRQSILAQWGEVEVSSNSKVVDYTEDDIKTVVDFDSNEVIVSVIHDKAETPDLKKVEQAIKRLVDVSPDKTHSLPTDKGVNVLNELVDSEQATTIIEQTTDIVRNATVEKVIPTIDEKDLKAEQQEIERINQRDKQQVEIIADKANISNEQIASVQQSISKHVPINKSRRESSSTKQKKEKLKEKRITRYKIAVKGKSDTKRVAKVKPFAESHAEKWQLPLELIIAIIHTESSFNPMAVSHIPAYGLMQIVPHSAGIDVNEFLNAKREPMTTEVLFESKQNIQAGSAYLHILDDRYLRKITHPTNRIYCVIAAYNTGVGNVARAFNDGKVRRLNNDIVDTINEMSPEQVYQTLVERLPYEETRRYLEKVKSRMTHYQKVIKSMDATNT</sequence>
<dbReference type="InterPro" id="IPR023346">
    <property type="entry name" value="Lysozyme-like_dom_sf"/>
</dbReference>
<reference evidence="4" key="2">
    <citation type="submission" date="2023-01" db="EMBL/GenBank/DDBJ databases">
        <title>Draft genome sequence of Agaribacter marinus strain NBRC 110023.</title>
        <authorList>
            <person name="Sun Q."/>
            <person name="Mori K."/>
        </authorList>
    </citation>
    <scope>NUCLEOTIDE SEQUENCE</scope>
    <source>
        <strain evidence="4">NBRC 110023</strain>
    </source>
</reference>
<dbReference type="EMBL" id="BSOT01000005">
    <property type="protein sequence ID" value="GLR69435.1"/>
    <property type="molecule type" value="Genomic_DNA"/>
</dbReference>
<evidence type="ECO:0000256" key="1">
    <source>
        <dbReference type="ARBA" id="ARBA00007734"/>
    </source>
</evidence>
<keyword evidence="5" id="KW-1185">Reference proteome</keyword>
<accession>A0AA37SWG8</accession>
<dbReference type="PANTHER" id="PTHR37423:SF2">
    <property type="entry name" value="MEMBRANE-BOUND LYTIC MUREIN TRANSGLYCOSYLASE C"/>
    <property type="match status" value="1"/>
</dbReference>
<dbReference type="Pfam" id="PF01464">
    <property type="entry name" value="SLT"/>
    <property type="match status" value="1"/>
</dbReference>
<organism evidence="4 5">
    <name type="scientific">Agaribacter marinus</name>
    <dbReference type="NCBI Taxonomy" id="1431249"/>
    <lineage>
        <taxon>Bacteria</taxon>
        <taxon>Pseudomonadati</taxon>
        <taxon>Pseudomonadota</taxon>
        <taxon>Gammaproteobacteria</taxon>
        <taxon>Alteromonadales</taxon>
        <taxon>Alteromonadaceae</taxon>
        <taxon>Agaribacter</taxon>
    </lineage>
</organism>
<dbReference type="CDD" id="cd16893">
    <property type="entry name" value="LT_MltC_MltE"/>
    <property type="match status" value="1"/>
</dbReference>
<dbReference type="GO" id="GO:0000270">
    <property type="term" value="P:peptidoglycan metabolic process"/>
    <property type="evidence" value="ECO:0007669"/>
    <property type="project" value="InterPro"/>
</dbReference>
<dbReference type="Gene3D" id="1.10.530.10">
    <property type="match status" value="1"/>
</dbReference>
<dbReference type="GO" id="GO:0016020">
    <property type="term" value="C:membrane"/>
    <property type="evidence" value="ECO:0007669"/>
    <property type="project" value="InterPro"/>
</dbReference>
<dbReference type="AlphaFoldDB" id="A0AA37SWG8"/>
<comment type="similarity">
    <text evidence="1">Belongs to the transglycosylase Slt family.</text>
</comment>
<dbReference type="PROSITE" id="PS00922">
    <property type="entry name" value="TRANSGLYCOSYLASE"/>
    <property type="match status" value="1"/>
</dbReference>
<evidence type="ECO:0000259" key="3">
    <source>
        <dbReference type="Pfam" id="PF01464"/>
    </source>
</evidence>
<name>A0AA37SWG8_9ALTE</name>
<feature type="domain" description="Transglycosylase SLT" evidence="3">
    <location>
        <begin position="297"/>
        <end position="412"/>
    </location>
</feature>
<dbReference type="InterPro" id="IPR000189">
    <property type="entry name" value="Transglyc_AS"/>
</dbReference>